<keyword evidence="5" id="KW-1185">Reference proteome</keyword>
<organism evidence="4 5">
    <name type="scientific">Aspergillus heteromorphus CBS 117.55</name>
    <dbReference type="NCBI Taxonomy" id="1448321"/>
    <lineage>
        <taxon>Eukaryota</taxon>
        <taxon>Fungi</taxon>
        <taxon>Dikarya</taxon>
        <taxon>Ascomycota</taxon>
        <taxon>Pezizomycotina</taxon>
        <taxon>Eurotiomycetes</taxon>
        <taxon>Eurotiomycetidae</taxon>
        <taxon>Eurotiales</taxon>
        <taxon>Aspergillaceae</taxon>
        <taxon>Aspergillus</taxon>
        <taxon>Aspergillus subgen. Circumdati</taxon>
    </lineage>
</organism>
<dbReference type="Pfam" id="PF14295">
    <property type="entry name" value="PAN_4"/>
    <property type="match status" value="1"/>
</dbReference>
<name>A0A317WAR2_9EURO</name>
<accession>A0A317WAR2</accession>
<dbReference type="AlphaFoldDB" id="A0A317WAR2"/>
<dbReference type="RefSeq" id="XP_025400059.1">
    <property type="nucleotide sequence ID" value="XM_025546585.1"/>
</dbReference>
<dbReference type="Proteomes" id="UP000247233">
    <property type="component" value="Unassembled WGS sequence"/>
</dbReference>
<dbReference type="InterPro" id="IPR003609">
    <property type="entry name" value="Pan_app"/>
</dbReference>
<feature type="signal peptide" evidence="2">
    <location>
        <begin position="1"/>
        <end position="22"/>
    </location>
</feature>
<gene>
    <name evidence="4" type="ORF">BO70DRAFT_396042</name>
</gene>
<dbReference type="EMBL" id="MSFL01000010">
    <property type="protein sequence ID" value="PWY83616.1"/>
    <property type="molecule type" value="Genomic_DNA"/>
</dbReference>
<evidence type="ECO:0000256" key="2">
    <source>
        <dbReference type="SAM" id="SignalP"/>
    </source>
</evidence>
<keyword evidence="2" id="KW-0732">Signal</keyword>
<dbReference type="VEuPathDB" id="FungiDB:BO70DRAFT_396042"/>
<evidence type="ECO:0000256" key="1">
    <source>
        <dbReference type="SAM" id="MobiDB-lite"/>
    </source>
</evidence>
<protein>
    <recommendedName>
        <fullName evidence="3">Apple domain-containing protein</fullName>
    </recommendedName>
</protein>
<reference evidence="4 5" key="1">
    <citation type="submission" date="2016-12" db="EMBL/GenBank/DDBJ databases">
        <title>The genomes of Aspergillus section Nigri reveals drivers in fungal speciation.</title>
        <authorList>
            <consortium name="DOE Joint Genome Institute"/>
            <person name="Vesth T.C."/>
            <person name="Nybo J."/>
            <person name="Theobald S."/>
            <person name="Brandl J."/>
            <person name="Frisvad J.C."/>
            <person name="Nielsen K.F."/>
            <person name="Lyhne E.K."/>
            <person name="Kogle M.E."/>
            <person name="Kuo A."/>
            <person name="Riley R."/>
            <person name="Clum A."/>
            <person name="Nolan M."/>
            <person name="Lipzen A."/>
            <person name="Salamov A."/>
            <person name="Henrissat B."/>
            <person name="Wiebenga A."/>
            <person name="De Vries R.P."/>
            <person name="Grigoriev I.V."/>
            <person name="Mortensen U.H."/>
            <person name="Andersen M.R."/>
            <person name="Baker S.E."/>
        </authorList>
    </citation>
    <scope>NUCLEOTIDE SEQUENCE [LARGE SCALE GENOMIC DNA]</scope>
    <source>
        <strain evidence="4 5">CBS 117.55</strain>
    </source>
</reference>
<evidence type="ECO:0000313" key="5">
    <source>
        <dbReference type="Proteomes" id="UP000247233"/>
    </source>
</evidence>
<feature type="chain" id="PRO_5016416272" description="Apple domain-containing protein" evidence="2">
    <location>
        <begin position="23"/>
        <end position="155"/>
    </location>
</feature>
<feature type="region of interest" description="Disordered" evidence="1">
    <location>
        <begin position="116"/>
        <end position="155"/>
    </location>
</feature>
<dbReference type="OrthoDB" id="4510367at2759"/>
<sequence>MFSHSAGTAWLLLSISLRVASASCVQNIQNDTIAFFSSAPVNFGSDSTSPSDCAAHCSQMANCQAWLYAEPGDCQLYRKPAVATASNPNFFYGACGDAVASTPVVLSPSSSVVKASTSGSTVPSQSSQVNTTFDEQHFQKHKRQAHHHHGHGHAA</sequence>
<proteinExistence type="predicted"/>
<evidence type="ECO:0000259" key="3">
    <source>
        <dbReference type="Pfam" id="PF14295"/>
    </source>
</evidence>
<dbReference type="Gene3D" id="3.50.4.10">
    <property type="entry name" value="Hepatocyte Growth Factor"/>
    <property type="match status" value="1"/>
</dbReference>
<evidence type="ECO:0000313" key="4">
    <source>
        <dbReference type="EMBL" id="PWY83616.1"/>
    </source>
</evidence>
<comment type="caution">
    <text evidence="4">The sequence shown here is derived from an EMBL/GenBank/DDBJ whole genome shotgun (WGS) entry which is preliminary data.</text>
</comment>
<dbReference type="GeneID" id="37068822"/>
<feature type="domain" description="Apple" evidence="3">
    <location>
        <begin position="44"/>
        <end position="72"/>
    </location>
</feature>
<feature type="compositionally biased region" description="Low complexity" evidence="1">
    <location>
        <begin position="116"/>
        <end position="129"/>
    </location>
</feature>
<feature type="compositionally biased region" description="Basic residues" evidence="1">
    <location>
        <begin position="139"/>
        <end position="155"/>
    </location>
</feature>